<evidence type="ECO:0000256" key="4">
    <source>
        <dbReference type="ARBA" id="ARBA00022679"/>
    </source>
</evidence>
<dbReference type="InterPro" id="IPR004657">
    <property type="entry name" value="MenA"/>
</dbReference>
<dbReference type="OrthoDB" id="9767568at2"/>
<dbReference type="Gene3D" id="1.10.357.140">
    <property type="entry name" value="UbiA prenyltransferase"/>
    <property type="match status" value="1"/>
</dbReference>
<evidence type="ECO:0000256" key="8">
    <source>
        <dbReference type="HAMAP-Rule" id="MF_01937"/>
    </source>
</evidence>
<evidence type="ECO:0000256" key="5">
    <source>
        <dbReference type="ARBA" id="ARBA00022692"/>
    </source>
</evidence>
<dbReference type="HAMAP" id="MF_01937">
    <property type="entry name" value="MenA_1"/>
    <property type="match status" value="1"/>
</dbReference>
<name>A0A2S7IM50_9BACT</name>
<comment type="function">
    <text evidence="8">Conversion of 1,4-dihydroxy-2-naphthoate (DHNA) to demethylmenaquinone (DMK).</text>
</comment>
<dbReference type="PANTHER" id="PTHR13929">
    <property type="entry name" value="1,4-DIHYDROXY-2-NAPHTHOATE OCTAPRENYLTRANSFERASE"/>
    <property type="match status" value="1"/>
</dbReference>
<evidence type="ECO:0000256" key="1">
    <source>
        <dbReference type="ARBA" id="ARBA00004141"/>
    </source>
</evidence>
<evidence type="ECO:0000313" key="11">
    <source>
        <dbReference type="Proteomes" id="UP000239590"/>
    </source>
</evidence>
<evidence type="ECO:0000256" key="3">
    <source>
        <dbReference type="ARBA" id="ARBA00022475"/>
    </source>
</evidence>
<feature type="transmembrane region" description="Helical" evidence="8">
    <location>
        <begin position="37"/>
        <end position="55"/>
    </location>
</feature>
<feature type="transmembrane region" description="Helical" evidence="8">
    <location>
        <begin position="174"/>
        <end position="194"/>
    </location>
</feature>
<dbReference type="Gene3D" id="1.20.120.1780">
    <property type="entry name" value="UbiA prenyltransferase"/>
    <property type="match status" value="1"/>
</dbReference>
<dbReference type="Pfam" id="PF01040">
    <property type="entry name" value="UbiA"/>
    <property type="match status" value="1"/>
</dbReference>
<feature type="transmembrane region" description="Helical" evidence="8">
    <location>
        <begin position="221"/>
        <end position="239"/>
    </location>
</feature>
<feature type="transmembrane region" description="Helical" evidence="8">
    <location>
        <begin position="245"/>
        <end position="264"/>
    </location>
</feature>
<dbReference type="RefSeq" id="WP_104709993.1">
    <property type="nucleotide sequence ID" value="NZ_PTRA01000001.1"/>
</dbReference>
<keyword evidence="5 8" id="KW-0812">Transmembrane</keyword>
<reference evidence="11" key="1">
    <citation type="submission" date="2018-02" db="EMBL/GenBank/DDBJ databases">
        <title>Genome sequencing of Solimonas sp. HR-BB.</title>
        <authorList>
            <person name="Lee Y."/>
            <person name="Jeon C.O."/>
        </authorList>
    </citation>
    <scope>NUCLEOTIDE SEQUENCE [LARGE SCALE GENOMIC DNA]</scope>
    <source>
        <strain evidence="11">HR-U</strain>
    </source>
</reference>
<comment type="catalytic activity">
    <reaction evidence="8">
        <text>an all-trans-polyprenyl diphosphate + 1,4-dihydroxy-2-naphthoate + H(+) = a 2-demethylmenaquinol + CO2 + diphosphate</text>
        <dbReference type="Rhea" id="RHEA:26478"/>
        <dbReference type="Rhea" id="RHEA-COMP:9563"/>
        <dbReference type="Rhea" id="RHEA-COMP:9564"/>
        <dbReference type="ChEBI" id="CHEBI:11173"/>
        <dbReference type="ChEBI" id="CHEBI:15378"/>
        <dbReference type="ChEBI" id="CHEBI:16526"/>
        <dbReference type="ChEBI" id="CHEBI:33019"/>
        <dbReference type="ChEBI" id="CHEBI:55437"/>
        <dbReference type="ChEBI" id="CHEBI:58914"/>
        <dbReference type="EC" id="2.5.1.74"/>
    </reaction>
</comment>
<dbReference type="InterPro" id="IPR044878">
    <property type="entry name" value="UbiA_sf"/>
</dbReference>
<dbReference type="InterPro" id="IPR000537">
    <property type="entry name" value="UbiA_prenyltransferase"/>
</dbReference>
<keyword evidence="6 8" id="KW-1133">Transmembrane helix</keyword>
<keyword evidence="3 8" id="KW-1003">Cell membrane</keyword>
<evidence type="ECO:0000256" key="2">
    <source>
        <dbReference type="ARBA" id="ARBA00022428"/>
    </source>
</evidence>
<protein>
    <recommendedName>
        <fullName evidence="8 9">1,4-dihydroxy-2-naphthoate octaprenyltransferase</fullName>
        <shortName evidence="8">DHNA-octaprenyltransferase</shortName>
        <ecNumber evidence="8 9">2.5.1.74</ecNumber>
    </recommendedName>
</protein>
<dbReference type="GO" id="GO:0009234">
    <property type="term" value="P:menaquinone biosynthetic process"/>
    <property type="evidence" value="ECO:0007669"/>
    <property type="project" value="UniProtKB-UniRule"/>
</dbReference>
<dbReference type="GO" id="GO:0046428">
    <property type="term" value="F:1,4-dihydroxy-2-naphthoate polyprenyltransferase activity"/>
    <property type="evidence" value="ECO:0007669"/>
    <property type="project" value="UniProtKB-UniRule"/>
</dbReference>
<feature type="transmembrane region" description="Helical" evidence="8">
    <location>
        <begin position="89"/>
        <end position="107"/>
    </location>
</feature>
<dbReference type="EMBL" id="PTRA01000001">
    <property type="protein sequence ID" value="PQA58823.1"/>
    <property type="molecule type" value="Genomic_DNA"/>
</dbReference>
<sequence>MRSWISAARPRTLPLSLSCILMGSFLAAAQGGFRWSVFGLAILTTVLLQVLSNFANDYGDSVSGLDNDERKVATRAVQTGAITREQMRTAILSFSVLTLASGLWLLYVALEGGTGQEFWYFLGLGILCIIAAITYTVGKRPYGYAGLGDLSVLMFFGWVGVLGTYYLHTRSLDWSILLPATSCGVFAVGVLNINNIRDLDNDRRNGKNSVPVRLGAARAKIYHWLLLSTGLVCAAAYVILEHPNWSSYLFLLTLPLFWKIASGVQKGQRPEEIDPYLKRMSLSTLLFVILFGIGQLL</sequence>
<keyword evidence="11" id="KW-1185">Reference proteome</keyword>
<dbReference type="PANTHER" id="PTHR13929:SF0">
    <property type="entry name" value="UBIA PRENYLTRANSFERASE DOMAIN-CONTAINING PROTEIN 1"/>
    <property type="match status" value="1"/>
</dbReference>
<evidence type="ECO:0000256" key="7">
    <source>
        <dbReference type="ARBA" id="ARBA00023136"/>
    </source>
</evidence>
<dbReference type="UniPathway" id="UPA00079">
    <property type="reaction ID" value="UER00168"/>
</dbReference>
<evidence type="ECO:0000313" key="10">
    <source>
        <dbReference type="EMBL" id="PQA58823.1"/>
    </source>
</evidence>
<comment type="caution">
    <text evidence="10">The sequence shown here is derived from an EMBL/GenBank/DDBJ whole genome shotgun (WGS) entry which is preliminary data.</text>
</comment>
<dbReference type="Proteomes" id="UP000239590">
    <property type="component" value="Unassembled WGS sequence"/>
</dbReference>
<dbReference type="NCBIfam" id="TIGR00751">
    <property type="entry name" value="menA"/>
    <property type="match status" value="1"/>
</dbReference>
<dbReference type="GO" id="GO:0005886">
    <property type="term" value="C:plasma membrane"/>
    <property type="evidence" value="ECO:0007669"/>
    <property type="project" value="UniProtKB-SubCell"/>
</dbReference>
<feature type="transmembrane region" description="Helical" evidence="8">
    <location>
        <begin position="119"/>
        <end position="138"/>
    </location>
</feature>
<feature type="transmembrane region" description="Helical" evidence="8">
    <location>
        <begin position="150"/>
        <end position="168"/>
    </location>
</feature>
<keyword evidence="7 8" id="KW-0472">Membrane</keyword>
<proteinExistence type="inferred from homology"/>
<evidence type="ECO:0000256" key="6">
    <source>
        <dbReference type="ARBA" id="ARBA00022989"/>
    </source>
</evidence>
<dbReference type="NCBIfam" id="NF004750">
    <property type="entry name" value="PRK06080.1-2"/>
    <property type="match status" value="1"/>
</dbReference>
<accession>A0A2S7IM50</accession>
<keyword evidence="4 8" id="KW-0808">Transferase</keyword>
<dbReference type="CDD" id="cd13962">
    <property type="entry name" value="PT_UbiA_UBIAD1"/>
    <property type="match status" value="1"/>
</dbReference>
<dbReference type="InterPro" id="IPR026046">
    <property type="entry name" value="UBIAD1"/>
</dbReference>
<dbReference type="PIRSF" id="PIRSF005355">
    <property type="entry name" value="UBIAD1"/>
    <property type="match status" value="1"/>
</dbReference>
<comment type="subcellular location">
    <subcellularLocation>
        <location evidence="8">Cell membrane</location>
        <topology evidence="8">Multi-pass membrane protein</topology>
    </subcellularLocation>
    <subcellularLocation>
        <location evidence="1">Membrane</location>
        <topology evidence="1">Multi-pass membrane protein</topology>
    </subcellularLocation>
</comment>
<evidence type="ECO:0000256" key="9">
    <source>
        <dbReference type="NCBIfam" id="TIGR00751"/>
    </source>
</evidence>
<gene>
    <name evidence="8" type="primary">menA</name>
    <name evidence="10" type="ORF">C5O19_03950</name>
</gene>
<feature type="transmembrane region" description="Helical" evidence="8">
    <location>
        <begin position="276"/>
        <end position="296"/>
    </location>
</feature>
<dbReference type="EC" id="2.5.1.74" evidence="8 9"/>
<dbReference type="AlphaFoldDB" id="A0A2S7IM50"/>
<dbReference type="GO" id="GO:0042371">
    <property type="term" value="P:vitamin K biosynthetic process"/>
    <property type="evidence" value="ECO:0007669"/>
    <property type="project" value="TreeGrafter"/>
</dbReference>
<comment type="pathway">
    <text evidence="8">Quinol/quinone metabolism; menaquinone biosynthesis; menaquinol from 1,4-dihydroxy-2-naphthoate: step 1/2.</text>
</comment>
<organism evidence="10 11">
    <name type="scientific">Siphonobacter curvatus</name>
    <dbReference type="NCBI Taxonomy" id="2094562"/>
    <lineage>
        <taxon>Bacteria</taxon>
        <taxon>Pseudomonadati</taxon>
        <taxon>Bacteroidota</taxon>
        <taxon>Cytophagia</taxon>
        <taxon>Cytophagales</taxon>
        <taxon>Cytophagaceae</taxon>
        <taxon>Siphonobacter</taxon>
    </lineage>
</organism>
<keyword evidence="2 8" id="KW-0474">Menaquinone biosynthesis</keyword>
<comment type="similarity">
    <text evidence="8">Belongs to the MenA family. Type 1 subfamily.</text>
</comment>